<feature type="compositionally biased region" description="Basic and acidic residues" evidence="1">
    <location>
        <begin position="415"/>
        <end position="440"/>
    </location>
</feature>
<feature type="compositionally biased region" description="Basic and acidic residues" evidence="1">
    <location>
        <begin position="648"/>
        <end position="659"/>
    </location>
</feature>
<feature type="region of interest" description="Disordered" evidence="1">
    <location>
        <begin position="636"/>
        <end position="659"/>
    </location>
</feature>
<keyword evidence="2" id="KW-1185">Reference proteome</keyword>
<feature type="compositionally biased region" description="Basic residues" evidence="1">
    <location>
        <begin position="327"/>
        <end position="337"/>
    </location>
</feature>
<name>A0A1I7VLH5_LOALO</name>
<dbReference type="Proteomes" id="UP000095285">
    <property type="component" value="Unassembled WGS sequence"/>
</dbReference>
<dbReference type="STRING" id="7209.A0A1I7VLH5"/>
<feature type="region of interest" description="Disordered" evidence="1">
    <location>
        <begin position="596"/>
        <end position="619"/>
    </location>
</feature>
<proteinExistence type="predicted"/>
<protein>
    <submittedName>
        <fullName evidence="3">PINc domain-containing protein</fullName>
    </submittedName>
</protein>
<feature type="compositionally biased region" description="Basic and acidic residues" evidence="1">
    <location>
        <begin position="85"/>
        <end position="96"/>
    </location>
</feature>
<feature type="compositionally biased region" description="Basic and acidic residues" evidence="1">
    <location>
        <begin position="338"/>
        <end position="350"/>
    </location>
</feature>
<feature type="compositionally biased region" description="Basic and acidic residues" evidence="1">
    <location>
        <begin position="398"/>
        <end position="407"/>
    </location>
</feature>
<feature type="compositionally biased region" description="Low complexity" evidence="1">
    <location>
        <begin position="598"/>
        <end position="615"/>
    </location>
</feature>
<evidence type="ECO:0000313" key="2">
    <source>
        <dbReference type="Proteomes" id="UP000095285"/>
    </source>
</evidence>
<feature type="compositionally biased region" description="Basic and acidic residues" evidence="1">
    <location>
        <begin position="121"/>
        <end position="144"/>
    </location>
</feature>
<evidence type="ECO:0000313" key="3">
    <source>
        <dbReference type="WBParaSite" id="EN70_3879"/>
    </source>
</evidence>
<accession>A0A1I7VLH5</accession>
<sequence>MHEKRKKFEELEDQQETPDMDGSRNKISSDKVSKSRKSGLPTTNNRSEEFSHEPKTKYSMSKNMGSDFIRKKIEKSKTESSSTETRGDKLRQEAQKHHDRRNHRKDMQEQSSDSSKKTVKRTNEKLDPRTDVARKTGVKSEIKQSVKSPRSCAMKNSRKVNKVKKERIKNKKSEEKLAKTAEIIEETLTKTLGKNKAKGMTVEKKDVNTSGTNSESISGSEKKEGKKMEKVSRKKGREFKVPVESQKSSRKIKVRDLTRKEKDRSISDKESESISESEKKATKGEARSKGKTGKVSDELNESEKVRDTKKAKKHRNSWENTSEQYKIKNRKAKKVKRHDIYKGDKGTINEEKGEVGNKKIKVEGEAEKMKETGKKKFKSSDKLGRKMKRVDAMLTSGSEKESEEAKARGKLSFRRKPEKELLQDRGRKDKILEGIGETKRSASTSATLPENEISETDEKDGLTGEEKKRIAMIAKSGEKMVRTKVDVRPTKYNMKIKDLTSTTTRESDRIRGNDRKIMRVFIQKKGKVHDMTTAPKRVRYTTDETAKTKSDTTQGPVLKEMDSLYNSISAAESESSEEREMMLVPNKIKEKEVMNEISSSNVASSSTDTPTSCSDQDAEFSTQKLKCVKDNGKATMTASPADMNIDAKQSEPNEPQDRSYADGLAQIRTILEIYGTEEEKTEAFNKLLDEDVSISEKEIVGNLRKAVCDLPMNTELLEKVLNKMQNSGLLKKQEHKTLQKNLVPQAVNESVTIALLAQVLQRQKLKKSTS</sequence>
<feature type="region of interest" description="Disordered" evidence="1">
    <location>
        <begin position="1"/>
        <end position="350"/>
    </location>
</feature>
<dbReference type="AlphaFoldDB" id="A0A1I7VLH5"/>
<reference evidence="3" key="2">
    <citation type="submission" date="2016-11" db="UniProtKB">
        <authorList>
            <consortium name="WormBaseParasite"/>
        </authorList>
    </citation>
    <scope>IDENTIFICATION</scope>
</reference>
<evidence type="ECO:0000256" key="1">
    <source>
        <dbReference type="SAM" id="MobiDB-lite"/>
    </source>
</evidence>
<feature type="compositionally biased region" description="Basic and acidic residues" evidence="1">
    <location>
        <begin position="220"/>
        <end position="231"/>
    </location>
</feature>
<feature type="compositionally biased region" description="Basic and acidic residues" evidence="1">
    <location>
        <begin position="254"/>
        <end position="308"/>
    </location>
</feature>
<feature type="region of interest" description="Disordered" evidence="1">
    <location>
        <begin position="366"/>
        <end position="466"/>
    </location>
</feature>
<organism evidence="2 3">
    <name type="scientific">Loa loa</name>
    <name type="common">Eye worm</name>
    <name type="synonym">Filaria loa</name>
    <dbReference type="NCBI Taxonomy" id="7209"/>
    <lineage>
        <taxon>Eukaryota</taxon>
        <taxon>Metazoa</taxon>
        <taxon>Ecdysozoa</taxon>
        <taxon>Nematoda</taxon>
        <taxon>Chromadorea</taxon>
        <taxon>Rhabditida</taxon>
        <taxon>Spirurina</taxon>
        <taxon>Spiruromorpha</taxon>
        <taxon>Filarioidea</taxon>
        <taxon>Onchocercidae</taxon>
        <taxon>Loa</taxon>
    </lineage>
</organism>
<feature type="compositionally biased region" description="Basic and acidic residues" evidence="1">
    <location>
        <begin position="21"/>
        <end position="33"/>
    </location>
</feature>
<feature type="compositionally biased region" description="Basic and acidic residues" evidence="1">
    <location>
        <begin position="68"/>
        <end position="78"/>
    </location>
</feature>
<reference evidence="2" key="1">
    <citation type="submission" date="2012-04" db="EMBL/GenBank/DDBJ databases">
        <title>The Genome Sequence of Loa loa.</title>
        <authorList>
            <consortium name="The Broad Institute Genome Sequencing Platform"/>
            <consortium name="Broad Institute Genome Sequencing Center for Infectious Disease"/>
            <person name="Nutman T.B."/>
            <person name="Fink D.L."/>
            <person name="Russ C."/>
            <person name="Young S."/>
            <person name="Zeng Q."/>
            <person name="Gargeya S."/>
            <person name="Alvarado L."/>
            <person name="Berlin A."/>
            <person name="Chapman S.B."/>
            <person name="Chen Z."/>
            <person name="Freedman E."/>
            <person name="Gellesch M."/>
            <person name="Goldberg J."/>
            <person name="Griggs A."/>
            <person name="Gujja S."/>
            <person name="Heilman E.R."/>
            <person name="Heiman D."/>
            <person name="Howarth C."/>
            <person name="Mehta T."/>
            <person name="Neiman D."/>
            <person name="Pearson M."/>
            <person name="Roberts A."/>
            <person name="Saif S."/>
            <person name="Shea T."/>
            <person name="Shenoy N."/>
            <person name="Sisk P."/>
            <person name="Stolte C."/>
            <person name="Sykes S."/>
            <person name="White J."/>
            <person name="Yandava C."/>
            <person name="Haas B."/>
            <person name="Henn M.R."/>
            <person name="Nusbaum C."/>
            <person name="Birren B."/>
        </authorList>
    </citation>
    <scope>NUCLEOTIDE SEQUENCE [LARGE SCALE GENOMIC DNA]</scope>
</reference>
<feature type="compositionally biased region" description="Basic and acidic residues" evidence="1">
    <location>
        <begin position="46"/>
        <end position="56"/>
    </location>
</feature>
<feature type="compositionally biased region" description="Acidic residues" evidence="1">
    <location>
        <begin position="10"/>
        <end position="19"/>
    </location>
</feature>
<feature type="compositionally biased region" description="Basic and acidic residues" evidence="1">
    <location>
        <begin position="366"/>
        <end position="384"/>
    </location>
</feature>
<dbReference type="WBParaSite" id="EN70_3879">
    <property type="protein sequence ID" value="EN70_3879"/>
    <property type="gene ID" value="EN70_3879"/>
</dbReference>
<feature type="compositionally biased region" description="Basic residues" evidence="1">
    <location>
        <begin position="156"/>
        <end position="170"/>
    </location>
</feature>